<dbReference type="STRING" id="81824.A9V2N1"/>
<dbReference type="SUPFAM" id="SSF53335">
    <property type="entry name" value="S-adenosyl-L-methionine-dependent methyltransferases"/>
    <property type="match status" value="1"/>
</dbReference>
<keyword evidence="4 6" id="KW-0949">S-adenosyl-L-methionine</keyword>
<dbReference type="SMR" id="A9V2N1"/>
<evidence type="ECO:0000256" key="3">
    <source>
        <dbReference type="ARBA" id="ARBA00022679"/>
    </source>
</evidence>
<reference evidence="9 10" key="1">
    <citation type="journal article" date="2008" name="Nature">
        <title>The genome of the choanoflagellate Monosiga brevicollis and the origin of metazoans.</title>
        <authorList>
            <consortium name="JGI Sequencing"/>
            <person name="King N."/>
            <person name="Westbrook M.J."/>
            <person name="Young S.L."/>
            <person name="Kuo A."/>
            <person name="Abedin M."/>
            <person name="Chapman J."/>
            <person name="Fairclough S."/>
            <person name="Hellsten U."/>
            <person name="Isogai Y."/>
            <person name="Letunic I."/>
            <person name="Marr M."/>
            <person name="Pincus D."/>
            <person name="Putnam N."/>
            <person name="Rokas A."/>
            <person name="Wright K.J."/>
            <person name="Zuzow R."/>
            <person name="Dirks W."/>
            <person name="Good M."/>
            <person name="Goodstein D."/>
            <person name="Lemons D."/>
            <person name="Li W."/>
            <person name="Lyons J.B."/>
            <person name="Morris A."/>
            <person name="Nichols S."/>
            <person name="Richter D.J."/>
            <person name="Salamov A."/>
            <person name="Bork P."/>
            <person name="Lim W.A."/>
            <person name="Manning G."/>
            <person name="Miller W.T."/>
            <person name="McGinnis W."/>
            <person name="Shapiro H."/>
            <person name="Tjian R."/>
            <person name="Grigoriev I.V."/>
            <person name="Rokhsar D."/>
        </authorList>
    </citation>
    <scope>NUCLEOTIDE SEQUENCE [LARGE SCALE GENOMIC DNA]</scope>
    <source>
        <strain evidence="10">MX1 / ATCC 50154</strain>
    </source>
</reference>
<feature type="domain" description="Methyltransferase" evidence="7">
    <location>
        <begin position="60"/>
        <end position="157"/>
    </location>
</feature>
<dbReference type="InterPro" id="IPR055135">
    <property type="entry name" value="PRMT_dom"/>
</dbReference>
<keyword evidence="3 6" id="KW-0808">Transferase</keyword>
<comment type="catalytic activity">
    <reaction evidence="5">
        <text>L-arginyl-[protein] + S-adenosyl-L-methionine = N(omega)-methyl-L-arginyl-[protein] + S-adenosyl-L-homocysteine + H(+)</text>
        <dbReference type="Rhea" id="RHEA:48100"/>
        <dbReference type="Rhea" id="RHEA-COMP:10532"/>
        <dbReference type="Rhea" id="RHEA-COMP:11990"/>
        <dbReference type="ChEBI" id="CHEBI:15378"/>
        <dbReference type="ChEBI" id="CHEBI:29965"/>
        <dbReference type="ChEBI" id="CHEBI:57856"/>
        <dbReference type="ChEBI" id="CHEBI:59789"/>
        <dbReference type="ChEBI" id="CHEBI:65280"/>
    </reaction>
    <physiologicalReaction direction="left-to-right" evidence="5">
        <dbReference type="Rhea" id="RHEA:48101"/>
    </physiologicalReaction>
</comment>
<dbReference type="PANTHER" id="PTHR11006:SF124">
    <property type="entry name" value="ARGININE METHYLTRANSFERASE 1-RELATED"/>
    <property type="match status" value="1"/>
</dbReference>
<dbReference type="GeneID" id="5892068"/>
<dbReference type="EC" id="2.1.1.319" evidence="1"/>
<sequence>MDSTADPMLQASAEQSAKDYYFDSYSHFGIHEEMIKDSVRTGTYRRSIVQNEHLIKDKIVLDVGCGTGILSMFAAQAGAKHVYAIDCSNIAKQARQIVKDNKFDDRITVIQGKMEDLKLPVDKVDVIISEWMGYALIYESMLNTVLYARDKYLAPGGVLLPDKATIFLSGIEDQQYKDDKITWWENVYGFDMSAMKRMAMLEPLVDVVDPQQIATSDCLVLTIDLNTVTVDDLTWEADFDIVCKRDDYIHALVMHFDIDFARCHKPTTFSTSARSQYTHWKQTVFYLEDVLTVKAGERIRGHISCAPNPNNHRDLNFELSYNFKGEVCSATNKQIFHMR</sequence>
<dbReference type="GO" id="GO:0005634">
    <property type="term" value="C:nucleus"/>
    <property type="evidence" value="ECO:0000318"/>
    <property type="project" value="GO_Central"/>
</dbReference>
<dbReference type="InterPro" id="IPR025799">
    <property type="entry name" value="Arg_MeTrfase"/>
</dbReference>
<dbReference type="GO" id="GO:0016274">
    <property type="term" value="F:protein-arginine N-methyltransferase activity"/>
    <property type="evidence" value="ECO:0000318"/>
    <property type="project" value="GO_Central"/>
</dbReference>
<keyword evidence="10" id="KW-1185">Reference proteome</keyword>
<evidence type="ECO:0000256" key="2">
    <source>
        <dbReference type="ARBA" id="ARBA00022603"/>
    </source>
</evidence>
<gene>
    <name evidence="9" type="ORF">MONBRDRAFT_37585</name>
</gene>
<keyword evidence="2 6" id="KW-0489">Methyltransferase</keyword>
<dbReference type="Pfam" id="PF13649">
    <property type="entry name" value="Methyltransf_25"/>
    <property type="match status" value="1"/>
</dbReference>
<evidence type="ECO:0000256" key="4">
    <source>
        <dbReference type="ARBA" id="ARBA00022691"/>
    </source>
</evidence>
<evidence type="ECO:0000259" key="7">
    <source>
        <dbReference type="Pfam" id="PF13649"/>
    </source>
</evidence>
<dbReference type="CDD" id="cd02440">
    <property type="entry name" value="AdoMet_MTases"/>
    <property type="match status" value="1"/>
</dbReference>
<dbReference type="InterPro" id="IPR041698">
    <property type="entry name" value="Methyltransf_25"/>
</dbReference>
<protein>
    <recommendedName>
        <fullName evidence="1">type I protein arginine methyltransferase</fullName>
        <ecNumber evidence="1">2.1.1.319</ecNumber>
    </recommendedName>
</protein>
<dbReference type="Pfam" id="PF22528">
    <property type="entry name" value="PRMT_C"/>
    <property type="match status" value="1"/>
</dbReference>
<dbReference type="GO" id="GO:0042054">
    <property type="term" value="F:histone methyltransferase activity"/>
    <property type="evidence" value="ECO:0000318"/>
    <property type="project" value="GO_Central"/>
</dbReference>
<dbReference type="GO" id="GO:0032259">
    <property type="term" value="P:methylation"/>
    <property type="evidence" value="ECO:0007669"/>
    <property type="project" value="UniProtKB-KW"/>
</dbReference>
<accession>A9V2N1</accession>
<dbReference type="GO" id="GO:0006355">
    <property type="term" value="P:regulation of DNA-templated transcription"/>
    <property type="evidence" value="ECO:0000318"/>
    <property type="project" value="GO_Central"/>
</dbReference>
<dbReference type="FunFam" id="3.40.50.150:FF:000003">
    <property type="entry name" value="Blast:Protein arginine N-methyltransferase 1"/>
    <property type="match status" value="1"/>
</dbReference>
<dbReference type="KEGG" id="mbr:MONBRDRAFT_37585"/>
<dbReference type="eggNOG" id="KOG1499">
    <property type="taxonomic scope" value="Eukaryota"/>
</dbReference>
<dbReference type="FunFam" id="2.70.160.11:FF:000001">
    <property type="entry name" value="Blast:Protein arginine N-methyltransferase 1"/>
    <property type="match status" value="1"/>
</dbReference>
<feature type="domain" description="Protein arginine N-methyltransferase" evidence="8">
    <location>
        <begin position="162"/>
        <end position="325"/>
    </location>
</feature>
<dbReference type="Proteomes" id="UP000001357">
    <property type="component" value="Unassembled WGS sequence"/>
</dbReference>
<dbReference type="PROSITE" id="PS51678">
    <property type="entry name" value="SAM_MT_PRMT"/>
    <property type="match status" value="1"/>
</dbReference>
<evidence type="ECO:0000256" key="1">
    <source>
        <dbReference type="ARBA" id="ARBA00011925"/>
    </source>
</evidence>
<evidence type="ECO:0000313" key="9">
    <source>
        <dbReference type="EMBL" id="EDQ88287.1"/>
    </source>
</evidence>
<evidence type="ECO:0000313" key="10">
    <source>
        <dbReference type="Proteomes" id="UP000001357"/>
    </source>
</evidence>
<evidence type="ECO:0000256" key="5">
    <source>
        <dbReference type="ARBA" id="ARBA00049303"/>
    </source>
</evidence>
<dbReference type="AlphaFoldDB" id="A9V2N1"/>
<dbReference type="InterPro" id="IPR029063">
    <property type="entry name" value="SAM-dependent_MTases_sf"/>
</dbReference>
<dbReference type="PANTHER" id="PTHR11006">
    <property type="entry name" value="PROTEIN ARGININE N-METHYLTRANSFERASE"/>
    <property type="match status" value="1"/>
</dbReference>
<evidence type="ECO:0000259" key="8">
    <source>
        <dbReference type="Pfam" id="PF22528"/>
    </source>
</evidence>
<organism evidence="9 10">
    <name type="scientific">Monosiga brevicollis</name>
    <name type="common">Choanoflagellate</name>
    <dbReference type="NCBI Taxonomy" id="81824"/>
    <lineage>
        <taxon>Eukaryota</taxon>
        <taxon>Choanoflagellata</taxon>
        <taxon>Craspedida</taxon>
        <taxon>Salpingoecidae</taxon>
        <taxon>Monosiga</taxon>
    </lineage>
</organism>
<dbReference type="FunCoup" id="A9V2N1">
    <property type="interactions" value="1653"/>
</dbReference>
<name>A9V2N1_MONBE</name>
<dbReference type="GO" id="GO:0035242">
    <property type="term" value="F:protein-arginine omega-N asymmetric methyltransferase activity"/>
    <property type="evidence" value="ECO:0007669"/>
    <property type="project" value="UniProtKB-EC"/>
</dbReference>
<dbReference type="InParanoid" id="A9V2N1"/>
<dbReference type="OMA" id="CTHTKVK"/>
<proteinExistence type="predicted"/>
<dbReference type="Gene3D" id="3.40.50.150">
    <property type="entry name" value="Vaccinia Virus protein VP39"/>
    <property type="match status" value="1"/>
</dbReference>
<dbReference type="Gene3D" id="2.70.160.11">
    <property type="entry name" value="Hnrnp arginine n-methyltransferase1"/>
    <property type="match status" value="1"/>
</dbReference>
<evidence type="ECO:0000256" key="6">
    <source>
        <dbReference type="PROSITE-ProRule" id="PRU01015"/>
    </source>
</evidence>
<dbReference type="RefSeq" id="XP_001746880.1">
    <property type="nucleotide sequence ID" value="XM_001746828.1"/>
</dbReference>
<dbReference type="EMBL" id="CH991555">
    <property type="protein sequence ID" value="EDQ88287.1"/>
    <property type="molecule type" value="Genomic_DNA"/>
</dbReference>
<dbReference type="GO" id="GO:0006338">
    <property type="term" value="P:chromatin remodeling"/>
    <property type="evidence" value="ECO:0000318"/>
    <property type="project" value="GO_Central"/>
</dbReference>